<comment type="caution">
    <text evidence="1">The sequence shown here is derived from an EMBL/GenBank/DDBJ whole genome shotgun (WGS) entry which is preliminary data.</text>
</comment>
<evidence type="ECO:0000313" key="2">
    <source>
        <dbReference type="Proteomes" id="UP000014974"/>
    </source>
</evidence>
<reference evidence="1 2" key="1">
    <citation type="journal article" date="2013" name="Genome Announc.">
        <title>Draft Genome Sequence of Cyclobacterium qasimii Strain M12-11BT, Isolated from Arctic Marine Sediment.</title>
        <authorList>
            <person name="Shivaji S."/>
            <person name="Ara S."/>
            <person name="Singh A."/>
            <person name="Kumar Pinnaka A."/>
        </authorList>
    </citation>
    <scope>NUCLEOTIDE SEQUENCE [LARGE SCALE GENOMIC DNA]</scope>
    <source>
        <strain evidence="1 2">M12-11B</strain>
    </source>
</reference>
<accession>S7VI30</accession>
<protein>
    <submittedName>
        <fullName evidence="1">Uncharacterized protein</fullName>
    </submittedName>
</protein>
<evidence type="ECO:0000313" key="1">
    <source>
        <dbReference type="EMBL" id="EPR69870.1"/>
    </source>
</evidence>
<name>S7VI30_9BACT</name>
<dbReference type="EMBL" id="ATNM01000057">
    <property type="protein sequence ID" value="EPR69870.1"/>
    <property type="molecule type" value="Genomic_DNA"/>
</dbReference>
<gene>
    <name evidence="1" type="ORF">ADICYQ_1204</name>
</gene>
<dbReference type="Proteomes" id="UP000014974">
    <property type="component" value="Unassembled WGS sequence"/>
</dbReference>
<proteinExistence type="predicted"/>
<organism evidence="1 2">
    <name type="scientific">Cyclobacterium qasimii M12-11B</name>
    <dbReference type="NCBI Taxonomy" id="641524"/>
    <lineage>
        <taxon>Bacteria</taxon>
        <taxon>Pseudomonadati</taxon>
        <taxon>Bacteroidota</taxon>
        <taxon>Cytophagia</taxon>
        <taxon>Cytophagales</taxon>
        <taxon>Cyclobacteriaceae</taxon>
        <taxon>Cyclobacterium</taxon>
    </lineage>
</organism>
<sequence length="41" mass="4946">MISVTTRVLLKKYQKVYMDKMTFISERIKLFQFANFNLPSD</sequence>
<dbReference type="AlphaFoldDB" id="S7VI30"/>